<keyword evidence="3 5" id="KW-0067">ATP-binding</keyword>
<dbReference type="PROSITE" id="PS50893">
    <property type="entry name" value="ABC_TRANSPORTER_2"/>
    <property type="match status" value="1"/>
</dbReference>
<dbReference type="PANTHER" id="PTHR42788:SF19">
    <property type="entry name" value="ALIPHATIC SULFONATES IMPORT ATP-BINDING PROTEIN SSUB 2"/>
    <property type="match status" value="1"/>
</dbReference>
<keyword evidence="1" id="KW-0813">Transport</keyword>
<dbReference type="PROSITE" id="PS00211">
    <property type="entry name" value="ABC_TRANSPORTER_1"/>
    <property type="match status" value="1"/>
</dbReference>
<evidence type="ECO:0000256" key="1">
    <source>
        <dbReference type="ARBA" id="ARBA00022448"/>
    </source>
</evidence>
<dbReference type="SMART" id="SM00382">
    <property type="entry name" value="AAA"/>
    <property type="match status" value="1"/>
</dbReference>
<sequence>MNTTAYLETTAEAEAIRIHDVVKQYENGTLALSGIHLSIREGEFVSLVGPSGCGKSTLLRIMAGLDQATSGQVQLQAGSAANKEQASFVFQEANLMPWRTVLANVALPLEINGVPSEERKARAMASLEKVGLAGYANSYPRQLSGGMKMRVSIARALVSEPKLLFMDEPFGALDEMTRHRLHEELLSIWSQSKLTIVFVTHSVFEAVYLSGRVVAMEAHPGRIKQVVPIEEAYPRTNAFMTSPVFGEKVRLITNTLS</sequence>
<feature type="domain" description="ABC transporter" evidence="4">
    <location>
        <begin position="16"/>
        <end position="245"/>
    </location>
</feature>
<proteinExistence type="predicted"/>
<gene>
    <name evidence="5" type="ORF">PghCCS26_51420</name>
</gene>
<dbReference type="PANTHER" id="PTHR42788">
    <property type="entry name" value="TAURINE IMPORT ATP-BINDING PROTEIN-RELATED"/>
    <property type="match status" value="1"/>
</dbReference>
<dbReference type="Pfam" id="PF00005">
    <property type="entry name" value="ABC_tran"/>
    <property type="match status" value="1"/>
</dbReference>
<dbReference type="SUPFAM" id="SSF52540">
    <property type="entry name" value="P-loop containing nucleoside triphosphate hydrolases"/>
    <property type="match status" value="1"/>
</dbReference>
<evidence type="ECO:0000313" key="6">
    <source>
        <dbReference type="Proteomes" id="UP001285921"/>
    </source>
</evidence>
<dbReference type="EMBL" id="BTCL01000024">
    <property type="protein sequence ID" value="GMK48012.1"/>
    <property type="molecule type" value="Genomic_DNA"/>
</dbReference>
<evidence type="ECO:0000313" key="5">
    <source>
        <dbReference type="EMBL" id="GMK48012.1"/>
    </source>
</evidence>
<dbReference type="InterPro" id="IPR003593">
    <property type="entry name" value="AAA+_ATPase"/>
</dbReference>
<evidence type="ECO:0000259" key="4">
    <source>
        <dbReference type="PROSITE" id="PS50893"/>
    </source>
</evidence>
<dbReference type="Gene3D" id="3.40.50.300">
    <property type="entry name" value="P-loop containing nucleotide triphosphate hydrolases"/>
    <property type="match status" value="1"/>
</dbReference>
<keyword evidence="2" id="KW-0547">Nucleotide-binding</keyword>
<dbReference type="Proteomes" id="UP001285921">
    <property type="component" value="Unassembled WGS sequence"/>
</dbReference>
<name>A0ABQ6NSC9_9BACL</name>
<evidence type="ECO:0000256" key="2">
    <source>
        <dbReference type="ARBA" id="ARBA00022741"/>
    </source>
</evidence>
<dbReference type="CDD" id="cd03293">
    <property type="entry name" value="ABC_NrtD_SsuB_transporters"/>
    <property type="match status" value="1"/>
</dbReference>
<dbReference type="RefSeq" id="WP_317981826.1">
    <property type="nucleotide sequence ID" value="NZ_BTCL01000024.1"/>
</dbReference>
<dbReference type="InterPro" id="IPR003439">
    <property type="entry name" value="ABC_transporter-like_ATP-bd"/>
</dbReference>
<dbReference type="InterPro" id="IPR017871">
    <property type="entry name" value="ABC_transporter-like_CS"/>
</dbReference>
<organism evidence="5 6">
    <name type="scientific">Paenibacillus glycanilyticus</name>
    <dbReference type="NCBI Taxonomy" id="126569"/>
    <lineage>
        <taxon>Bacteria</taxon>
        <taxon>Bacillati</taxon>
        <taxon>Bacillota</taxon>
        <taxon>Bacilli</taxon>
        <taxon>Bacillales</taxon>
        <taxon>Paenibacillaceae</taxon>
        <taxon>Paenibacillus</taxon>
    </lineage>
</organism>
<accession>A0ABQ6NSC9</accession>
<reference evidence="5 6" key="1">
    <citation type="submission" date="2023-05" db="EMBL/GenBank/DDBJ databases">
        <title>Draft genome of Paenibacillus sp. CCS26.</title>
        <authorList>
            <person name="Akita H."/>
            <person name="Shinto Y."/>
            <person name="Kimura Z."/>
        </authorList>
    </citation>
    <scope>NUCLEOTIDE SEQUENCE [LARGE SCALE GENOMIC DNA]</scope>
    <source>
        <strain evidence="5 6">CCS26</strain>
    </source>
</reference>
<protein>
    <submittedName>
        <fullName evidence="5">Nitrate/sulfonate/bicarbonate ABC transporter ATP-binding protein</fullName>
    </submittedName>
</protein>
<dbReference type="GO" id="GO:0005524">
    <property type="term" value="F:ATP binding"/>
    <property type="evidence" value="ECO:0007669"/>
    <property type="project" value="UniProtKB-KW"/>
</dbReference>
<dbReference type="InterPro" id="IPR027417">
    <property type="entry name" value="P-loop_NTPase"/>
</dbReference>
<comment type="caution">
    <text evidence="5">The sequence shown here is derived from an EMBL/GenBank/DDBJ whole genome shotgun (WGS) entry which is preliminary data.</text>
</comment>
<dbReference type="InterPro" id="IPR050166">
    <property type="entry name" value="ABC_transporter_ATP-bind"/>
</dbReference>
<evidence type="ECO:0000256" key="3">
    <source>
        <dbReference type="ARBA" id="ARBA00022840"/>
    </source>
</evidence>
<keyword evidence="6" id="KW-1185">Reference proteome</keyword>